<dbReference type="PANTHER" id="PTHR43730:SF1">
    <property type="entry name" value="BETA-MANNOSIDASE"/>
    <property type="match status" value="1"/>
</dbReference>
<dbReference type="Pfam" id="PF00703">
    <property type="entry name" value="Glyco_hydro_2"/>
    <property type="match status" value="1"/>
</dbReference>
<keyword evidence="5" id="KW-0325">Glycoprotein</keyword>
<dbReference type="GO" id="GO:0006516">
    <property type="term" value="P:glycoprotein catabolic process"/>
    <property type="evidence" value="ECO:0007669"/>
    <property type="project" value="TreeGrafter"/>
</dbReference>
<organism evidence="10 11">
    <name type="scientific">Microlunatus endophyticus</name>
    <dbReference type="NCBI Taxonomy" id="1716077"/>
    <lineage>
        <taxon>Bacteria</taxon>
        <taxon>Bacillati</taxon>
        <taxon>Actinomycetota</taxon>
        <taxon>Actinomycetes</taxon>
        <taxon>Propionibacteriales</taxon>
        <taxon>Propionibacteriaceae</taxon>
        <taxon>Microlunatus</taxon>
    </lineage>
</organism>
<name>A0A917SAK4_9ACTN</name>
<protein>
    <recommendedName>
        <fullName evidence="3">beta-mannosidase</fullName>
        <ecNumber evidence="3">3.2.1.25</ecNumber>
    </recommendedName>
</protein>
<accession>A0A917SAK4</accession>
<dbReference type="InterPro" id="IPR006102">
    <property type="entry name" value="Ig-like_GH2"/>
</dbReference>
<dbReference type="FunFam" id="3.20.20.80:FF:000050">
    <property type="entry name" value="Beta-mannosidase B"/>
    <property type="match status" value="1"/>
</dbReference>
<dbReference type="EMBL" id="BMMZ01000005">
    <property type="protein sequence ID" value="GGL65813.1"/>
    <property type="molecule type" value="Genomic_DNA"/>
</dbReference>
<dbReference type="Gene3D" id="2.60.40.10">
    <property type="entry name" value="Immunoglobulins"/>
    <property type="match status" value="2"/>
</dbReference>
<evidence type="ECO:0000256" key="2">
    <source>
        <dbReference type="ARBA" id="ARBA00007401"/>
    </source>
</evidence>
<dbReference type="Gene3D" id="3.20.20.80">
    <property type="entry name" value="Glycosidases"/>
    <property type="match status" value="1"/>
</dbReference>
<dbReference type="InterPro" id="IPR013783">
    <property type="entry name" value="Ig-like_fold"/>
</dbReference>
<evidence type="ECO:0000256" key="5">
    <source>
        <dbReference type="ARBA" id="ARBA00023180"/>
    </source>
</evidence>
<dbReference type="PANTHER" id="PTHR43730">
    <property type="entry name" value="BETA-MANNOSIDASE"/>
    <property type="match status" value="1"/>
</dbReference>
<dbReference type="SUPFAM" id="SSF49303">
    <property type="entry name" value="beta-Galactosidase/glucuronidase domain"/>
    <property type="match status" value="2"/>
</dbReference>
<evidence type="ECO:0000313" key="10">
    <source>
        <dbReference type="EMBL" id="GGL65813.1"/>
    </source>
</evidence>
<feature type="domain" description="Glycoside hydrolase family 2 immunoglobulin-like beta-sandwich" evidence="7">
    <location>
        <begin position="227"/>
        <end position="331"/>
    </location>
</feature>
<dbReference type="InterPro" id="IPR054593">
    <property type="entry name" value="Beta-mannosidase-like_N2"/>
</dbReference>
<evidence type="ECO:0000256" key="1">
    <source>
        <dbReference type="ARBA" id="ARBA00000829"/>
    </source>
</evidence>
<reference evidence="10" key="2">
    <citation type="submission" date="2020-09" db="EMBL/GenBank/DDBJ databases">
        <authorList>
            <person name="Sun Q."/>
            <person name="Zhou Y."/>
        </authorList>
    </citation>
    <scope>NUCLEOTIDE SEQUENCE</scope>
    <source>
        <strain evidence="10">CGMCC 4.7306</strain>
    </source>
</reference>
<dbReference type="Pfam" id="PF17753">
    <property type="entry name" value="Ig_mannosidase"/>
    <property type="match status" value="1"/>
</dbReference>
<dbReference type="InterPro" id="IPR023232">
    <property type="entry name" value="Glyco_hydro_2_AS"/>
</dbReference>
<dbReference type="Gene3D" id="2.60.120.260">
    <property type="entry name" value="Galactose-binding domain-like"/>
    <property type="match status" value="1"/>
</dbReference>
<keyword evidence="4" id="KW-0378">Hydrolase</keyword>
<dbReference type="GO" id="GO:0004567">
    <property type="term" value="F:beta-mannosidase activity"/>
    <property type="evidence" value="ECO:0007669"/>
    <property type="project" value="UniProtKB-EC"/>
</dbReference>
<dbReference type="PROSITE" id="PS00608">
    <property type="entry name" value="GLYCOSYL_HYDROL_F2_2"/>
    <property type="match status" value="1"/>
</dbReference>
<dbReference type="Pfam" id="PF22666">
    <property type="entry name" value="Glyco_hydro_2_N2"/>
    <property type="match status" value="1"/>
</dbReference>
<keyword evidence="11" id="KW-1185">Reference proteome</keyword>
<keyword evidence="6" id="KW-0326">Glycosidase</keyword>
<dbReference type="EC" id="3.2.1.25" evidence="3"/>
<evidence type="ECO:0000259" key="7">
    <source>
        <dbReference type="Pfam" id="PF00703"/>
    </source>
</evidence>
<evidence type="ECO:0000256" key="4">
    <source>
        <dbReference type="ARBA" id="ARBA00022801"/>
    </source>
</evidence>
<dbReference type="SUPFAM" id="SSF49785">
    <property type="entry name" value="Galactose-binding domain-like"/>
    <property type="match status" value="1"/>
</dbReference>
<sequence>MEHKGVDMARSIQAIEGFEVAPSKVGGDRPETGWIPAVVPGGVHESLLAAGQIEHPYADRNEQAVRWVEERDWWFRTTITGPEDRVAGDRIRLVLHGLDTVADLWLDGELLGHHENMFRPAIFDLTDRLETVHDHELVIRFSPPLAGLETPPNVADLFSRLGDLMAAIAPEQPEGDDRPADGGMPAELPLATLRRKATFSWGWDFGPRAPSIGIWRPVELITETEAAIEDHHVRTDAIIDGAAEVTIEVEVDAFRTTAPLRITGSLVAPSGATTMIDIPVTGGVARETIMIDNAELWWTHDLDVPNLYAVRLELRSADSLLDSVDDQIGLRTIALDRSEDPEGGRMFRFVLNGVPIFARGAAWLPASMLVGSVSPQHYRKLVGLAQEGGMTMLRIWGGGIYEHDAFYRACDVAGVLVWQDFMFACVDYPSQDETLAREIALEADFQVRRLRNRASIALWSGNNEVQVLHGFAYQNYDPGNWGWDFFYKILPETVERLDPTTPYWPGSPWGEDEAEGWMAANGVRDGDRHAWEVWHGLDMGAGGGDFASVGESRLYRRYAADKGKFISEFGIHASPELATLERWIPRDQLAVHSQSFDAHNKDNPKNKHDPVLEIVTGLPQNLEQYVDFTMASQAEGLKFGIEHYRRRQPHCSGTLIWQFNDVWPGFSWSVVDHDLVPKASYYFARRAYAPVLASFLQQDGRLELWLSNSGGGVSVSGSLRIQGFDGTIRTQQDFSAELAPGDSRVVWTTDDDQDPGSFAWVEGDGFPTNRLFFGEIKDVPFGPTGLTWTVTPIGPGSATVEVESQGYAYFVHLPSPHPEVRFSDNYFDLPPGGRVSIAVQGPQDAFMPDDLVVRGFAGHAG</sequence>
<dbReference type="InterPro" id="IPR050887">
    <property type="entry name" value="Beta-mannosidase_GH2"/>
</dbReference>
<gene>
    <name evidence="10" type="ORF">GCM10011575_25280</name>
</gene>
<evidence type="ECO:0000313" key="11">
    <source>
        <dbReference type="Proteomes" id="UP000613840"/>
    </source>
</evidence>
<evidence type="ECO:0000259" key="8">
    <source>
        <dbReference type="Pfam" id="PF17753"/>
    </source>
</evidence>
<feature type="domain" description="Beta-mannosidase-like galactose-binding" evidence="9">
    <location>
        <begin position="32"/>
        <end position="216"/>
    </location>
</feature>
<dbReference type="InterPro" id="IPR008979">
    <property type="entry name" value="Galactose-bd-like_sf"/>
</dbReference>
<dbReference type="GO" id="GO:0005975">
    <property type="term" value="P:carbohydrate metabolic process"/>
    <property type="evidence" value="ECO:0007669"/>
    <property type="project" value="InterPro"/>
</dbReference>
<dbReference type="InterPro" id="IPR041625">
    <property type="entry name" value="Beta-mannosidase_Ig"/>
</dbReference>
<dbReference type="AlphaFoldDB" id="A0A917SAK4"/>
<proteinExistence type="inferred from homology"/>
<reference evidence="10" key="1">
    <citation type="journal article" date="2014" name="Int. J. Syst. Evol. Microbiol.">
        <title>Complete genome sequence of Corynebacterium casei LMG S-19264T (=DSM 44701T), isolated from a smear-ripened cheese.</title>
        <authorList>
            <consortium name="US DOE Joint Genome Institute (JGI-PGF)"/>
            <person name="Walter F."/>
            <person name="Albersmeier A."/>
            <person name="Kalinowski J."/>
            <person name="Ruckert C."/>
        </authorList>
    </citation>
    <scope>NUCLEOTIDE SEQUENCE</scope>
    <source>
        <strain evidence="10">CGMCC 4.7306</strain>
    </source>
</reference>
<dbReference type="SUPFAM" id="SSF51445">
    <property type="entry name" value="(Trans)glycosidases"/>
    <property type="match status" value="1"/>
</dbReference>
<dbReference type="Proteomes" id="UP000613840">
    <property type="component" value="Unassembled WGS sequence"/>
</dbReference>
<comment type="caution">
    <text evidence="10">The sequence shown here is derived from an EMBL/GenBank/DDBJ whole genome shotgun (WGS) entry which is preliminary data.</text>
</comment>
<feature type="domain" description="Beta-mannosidase Ig-fold" evidence="8">
    <location>
        <begin position="795"/>
        <end position="841"/>
    </location>
</feature>
<dbReference type="InterPro" id="IPR017853">
    <property type="entry name" value="GH"/>
</dbReference>
<comment type="similarity">
    <text evidence="2">Belongs to the glycosyl hydrolase 2 family.</text>
</comment>
<evidence type="ECO:0000256" key="6">
    <source>
        <dbReference type="ARBA" id="ARBA00023295"/>
    </source>
</evidence>
<evidence type="ECO:0000256" key="3">
    <source>
        <dbReference type="ARBA" id="ARBA00012754"/>
    </source>
</evidence>
<evidence type="ECO:0000259" key="9">
    <source>
        <dbReference type="Pfam" id="PF22666"/>
    </source>
</evidence>
<comment type="catalytic activity">
    <reaction evidence="1">
        <text>Hydrolysis of terminal, non-reducing beta-D-mannose residues in beta-D-mannosides.</text>
        <dbReference type="EC" id="3.2.1.25"/>
    </reaction>
</comment>
<dbReference type="InterPro" id="IPR036156">
    <property type="entry name" value="Beta-gal/glucu_dom_sf"/>
</dbReference>